<dbReference type="SUPFAM" id="SSF46774">
    <property type="entry name" value="ARID-like"/>
    <property type="match status" value="1"/>
</dbReference>
<protein>
    <submittedName>
        <fullName evidence="3">Transcription factor &amp; chromatin remodeling ARID family</fullName>
    </submittedName>
</protein>
<feature type="compositionally biased region" description="Basic and acidic residues" evidence="1">
    <location>
        <begin position="135"/>
        <end position="150"/>
    </location>
</feature>
<dbReference type="InterPro" id="IPR036431">
    <property type="entry name" value="ARID_dom_sf"/>
</dbReference>
<accession>A0A9K3JTG5</accession>
<dbReference type="PANTHER" id="PTHR46410:SF26">
    <property type="entry name" value="BULB-TYPE LECTIN DOMAIN-CONTAINING PROTEIN-RELATED"/>
    <property type="match status" value="1"/>
</dbReference>
<dbReference type="InterPro" id="IPR001606">
    <property type="entry name" value="ARID_dom"/>
</dbReference>
<dbReference type="EMBL" id="MNCJ02000316">
    <property type="protein sequence ID" value="KAF5820713.1"/>
    <property type="molecule type" value="Genomic_DNA"/>
</dbReference>
<keyword evidence="4" id="KW-1185">Reference proteome</keyword>
<evidence type="ECO:0000313" key="3">
    <source>
        <dbReference type="EMBL" id="KAF5820713.1"/>
    </source>
</evidence>
<feature type="domain" description="ARID" evidence="2">
    <location>
        <begin position="27"/>
        <end position="119"/>
    </location>
</feature>
<name>A0A9K3JTG5_HELAN</name>
<dbReference type="Pfam" id="PF01388">
    <property type="entry name" value="ARID"/>
    <property type="match status" value="1"/>
</dbReference>
<evidence type="ECO:0000313" key="4">
    <source>
        <dbReference type="Proteomes" id="UP000215914"/>
    </source>
</evidence>
<evidence type="ECO:0000259" key="2">
    <source>
        <dbReference type="PROSITE" id="PS51011"/>
    </source>
</evidence>
<dbReference type="Gramene" id="mRNA:HanXRQr2_Chr01g0005261">
    <property type="protein sequence ID" value="CDS:HanXRQr2_Chr01g0005261.1"/>
    <property type="gene ID" value="HanXRQr2_Chr01g0005261"/>
</dbReference>
<organism evidence="3 4">
    <name type="scientific">Helianthus annuus</name>
    <name type="common">Common sunflower</name>
    <dbReference type="NCBI Taxonomy" id="4232"/>
    <lineage>
        <taxon>Eukaryota</taxon>
        <taxon>Viridiplantae</taxon>
        <taxon>Streptophyta</taxon>
        <taxon>Embryophyta</taxon>
        <taxon>Tracheophyta</taxon>
        <taxon>Spermatophyta</taxon>
        <taxon>Magnoliopsida</taxon>
        <taxon>eudicotyledons</taxon>
        <taxon>Gunneridae</taxon>
        <taxon>Pentapetalae</taxon>
        <taxon>asterids</taxon>
        <taxon>campanulids</taxon>
        <taxon>Asterales</taxon>
        <taxon>Asteraceae</taxon>
        <taxon>Asteroideae</taxon>
        <taxon>Heliantheae alliance</taxon>
        <taxon>Heliantheae</taxon>
        <taxon>Helianthus</taxon>
    </lineage>
</organism>
<sequence length="220" mass="26279">MSFKEFQDCKALLDMLDDEEYVMKYKYYLENKFNDMVDWFLKEKLEITTRPLLAYASDNRKICLLDLYMAVKKESGHRRITENNMWAMIAKDLGFDYDDGEYLRLIYAMYLDVLIYHYKNKSTQEKVHEKEEVKTVVDPRRSRSEEDRMLGNEAYQSEGNSKNEDTAGKETEHYAFFAGNDWQGIKRLHTRRRFNFNRAKAAVDDANKSVLMHSHKHNYV</sequence>
<dbReference type="PROSITE" id="PS51011">
    <property type="entry name" value="ARID"/>
    <property type="match status" value="1"/>
</dbReference>
<dbReference type="CDD" id="cd16100">
    <property type="entry name" value="ARID"/>
    <property type="match status" value="1"/>
</dbReference>
<gene>
    <name evidence="3" type="ORF">HanXRQr2_Chr01g0005261</name>
</gene>
<dbReference type="Proteomes" id="UP000215914">
    <property type="component" value="Unassembled WGS sequence"/>
</dbReference>
<proteinExistence type="predicted"/>
<reference evidence="3" key="2">
    <citation type="submission" date="2020-06" db="EMBL/GenBank/DDBJ databases">
        <title>Helianthus annuus Genome sequencing and assembly Release 2.</title>
        <authorList>
            <person name="Gouzy J."/>
            <person name="Langlade N."/>
            <person name="Munos S."/>
        </authorList>
    </citation>
    <scope>NUCLEOTIDE SEQUENCE</scope>
    <source>
        <tissue evidence="3">Leaves</tissue>
    </source>
</reference>
<reference evidence="3" key="1">
    <citation type="journal article" date="2017" name="Nature">
        <title>The sunflower genome provides insights into oil metabolism, flowering and Asterid evolution.</title>
        <authorList>
            <person name="Badouin H."/>
            <person name="Gouzy J."/>
            <person name="Grassa C.J."/>
            <person name="Murat F."/>
            <person name="Staton S.E."/>
            <person name="Cottret L."/>
            <person name="Lelandais-Briere C."/>
            <person name="Owens G.L."/>
            <person name="Carrere S."/>
            <person name="Mayjonade B."/>
            <person name="Legrand L."/>
            <person name="Gill N."/>
            <person name="Kane N.C."/>
            <person name="Bowers J.E."/>
            <person name="Hubner S."/>
            <person name="Bellec A."/>
            <person name="Berard A."/>
            <person name="Berges H."/>
            <person name="Blanchet N."/>
            <person name="Boniface M.C."/>
            <person name="Brunel D."/>
            <person name="Catrice O."/>
            <person name="Chaidir N."/>
            <person name="Claudel C."/>
            <person name="Donnadieu C."/>
            <person name="Faraut T."/>
            <person name="Fievet G."/>
            <person name="Helmstetter N."/>
            <person name="King M."/>
            <person name="Knapp S.J."/>
            <person name="Lai Z."/>
            <person name="Le Paslier M.C."/>
            <person name="Lippi Y."/>
            <person name="Lorenzon L."/>
            <person name="Mandel J.R."/>
            <person name="Marage G."/>
            <person name="Marchand G."/>
            <person name="Marquand E."/>
            <person name="Bret-Mestries E."/>
            <person name="Morien E."/>
            <person name="Nambeesan S."/>
            <person name="Nguyen T."/>
            <person name="Pegot-Espagnet P."/>
            <person name="Pouilly N."/>
            <person name="Raftis F."/>
            <person name="Sallet E."/>
            <person name="Schiex T."/>
            <person name="Thomas J."/>
            <person name="Vandecasteele C."/>
            <person name="Vares D."/>
            <person name="Vear F."/>
            <person name="Vautrin S."/>
            <person name="Crespi M."/>
            <person name="Mangin B."/>
            <person name="Burke J.M."/>
            <person name="Salse J."/>
            <person name="Munos S."/>
            <person name="Vincourt P."/>
            <person name="Rieseberg L.H."/>
            <person name="Langlade N.B."/>
        </authorList>
    </citation>
    <scope>NUCLEOTIDE SEQUENCE</scope>
    <source>
        <tissue evidence="3">Leaves</tissue>
    </source>
</reference>
<dbReference type="Gene3D" id="1.10.150.60">
    <property type="entry name" value="ARID DNA-binding domain"/>
    <property type="match status" value="1"/>
</dbReference>
<dbReference type="PANTHER" id="PTHR46410">
    <property type="entry name" value="AT-RICH INTERACTIVE DOMAIN-CONTAINING PROTEIN 2"/>
    <property type="match status" value="1"/>
</dbReference>
<comment type="caution">
    <text evidence="3">The sequence shown here is derived from an EMBL/GenBank/DDBJ whole genome shotgun (WGS) entry which is preliminary data.</text>
</comment>
<dbReference type="AlphaFoldDB" id="A0A9K3JTG5"/>
<dbReference type="GO" id="GO:0003677">
    <property type="term" value="F:DNA binding"/>
    <property type="evidence" value="ECO:0007669"/>
    <property type="project" value="InterPro"/>
</dbReference>
<feature type="region of interest" description="Disordered" evidence="1">
    <location>
        <begin position="135"/>
        <end position="167"/>
    </location>
</feature>
<evidence type="ECO:0000256" key="1">
    <source>
        <dbReference type="SAM" id="MobiDB-lite"/>
    </source>
</evidence>